<proteinExistence type="predicted"/>
<dbReference type="InterPro" id="IPR035069">
    <property type="entry name" value="TTHA1013/TTHA0281-like"/>
</dbReference>
<sequence length="87" mass="9423">MKHTASFSIQVKAELDDEAGVWVATSDDVPGLVAEHKDLRKLMDMVAELLPVLVVENGMLPNLNEAKEIPVHIAANALAKRNVLIPA</sequence>
<gene>
    <name evidence="2" type="ORF">GRI48_10360</name>
</gene>
<dbReference type="InterPro" id="IPR015066">
    <property type="entry name" value="DUF1902"/>
</dbReference>
<reference evidence="2 3" key="1">
    <citation type="submission" date="2019-12" db="EMBL/GenBank/DDBJ databases">
        <title>Genomic-based taxomic classification of the family Erythrobacteraceae.</title>
        <authorList>
            <person name="Xu L."/>
        </authorList>
    </citation>
    <scope>NUCLEOTIDE SEQUENCE [LARGE SCALE GENOMIC DNA]</scope>
    <source>
        <strain evidence="2 3">MCCC 1A09965</strain>
    </source>
</reference>
<dbReference type="EMBL" id="WTYN01000001">
    <property type="protein sequence ID" value="MXO63413.1"/>
    <property type="molecule type" value="Genomic_DNA"/>
</dbReference>
<feature type="domain" description="DUF1902" evidence="1">
    <location>
        <begin position="10"/>
        <end position="64"/>
    </location>
</feature>
<evidence type="ECO:0000313" key="3">
    <source>
        <dbReference type="Proteomes" id="UP000445582"/>
    </source>
</evidence>
<evidence type="ECO:0000259" key="1">
    <source>
        <dbReference type="Pfam" id="PF08972"/>
    </source>
</evidence>
<dbReference type="RefSeq" id="WP_160675026.1">
    <property type="nucleotide sequence ID" value="NZ_WTYN01000001.1"/>
</dbReference>
<dbReference type="Pfam" id="PF08972">
    <property type="entry name" value="DUF1902"/>
    <property type="match status" value="1"/>
</dbReference>
<keyword evidence="3" id="KW-1185">Reference proteome</keyword>
<dbReference type="Proteomes" id="UP000445582">
    <property type="component" value="Unassembled WGS sequence"/>
</dbReference>
<dbReference type="OrthoDB" id="361917at2"/>
<name>A0A844YI46_9SPHN</name>
<accession>A0A844YI46</accession>
<dbReference type="Gene3D" id="3.30.2390.10">
    <property type="entry name" value="TTHA1013-like"/>
    <property type="match status" value="1"/>
</dbReference>
<evidence type="ECO:0000313" key="2">
    <source>
        <dbReference type="EMBL" id="MXO63413.1"/>
    </source>
</evidence>
<comment type="caution">
    <text evidence="2">The sequence shown here is derived from an EMBL/GenBank/DDBJ whole genome shotgun (WGS) entry which is preliminary data.</text>
</comment>
<dbReference type="AlphaFoldDB" id="A0A844YI46"/>
<organism evidence="2 3">
    <name type="scientific">Qipengyuania oceanensis</name>
    <dbReference type="NCBI Taxonomy" id="1463597"/>
    <lineage>
        <taxon>Bacteria</taxon>
        <taxon>Pseudomonadati</taxon>
        <taxon>Pseudomonadota</taxon>
        <taxon>Alphaproteobacteria</taxon>
        <taxon>Sphingomonadales</taxon>
        <taxon>Erythrobacteraceae</taxon>
        <taxon>Qipengyuania</taxon>
    </lineage>
</organism>
<dbReference type="SUPFAM" id="SSF143100">
    <property type="entry name" value="TTHA1013/TTHA0281-like"/>
    <property type="match status" value="1"/>
</dbReference>
<protein>
    <submittedName>
        <fullName evidence="2">DUF1902 domain-containing protein</fullName>
    </submittedName>
</protein>